<dbReference type="InterPro" id="IPR000669">
    <property type="entry name" value="Mannitol_DH"/>
</dbReference>
<dbReference type="EMBL" id="CAEZUJ010000019">
    <property type="protein sequence ID" value="CAB4598899.1"/>
    <property type="molecule type" value="Genomic_DNA"/>
</dbReference>
<dbReference type="InterPro" id="IPR013131">
    <property type="entry name" value="Mannitol_DH_N"/>
</dbReference>
<gene>
    <name evidence="4" type="ORF">UFOPK1811_00650</name>
    <name evidence="5" type="ORF">UFOPK2360_01191</name>
    <name evidence="6" type="ORF">UFOPK2922_00328</name>
</gene>
<dbReference type="Pfam" id="PF01232">
    <property type="entry name" value="Mannitol_dh"/>
    <property type="match status" value="1"/>
</dbReference>
<dbReference type="PRINTS" id="PR00084">
    <property type="entry name" value="MTLDHDRGNASE"/>
</dbReference>
<dbReference type="EMBL" id="CAEZXH010000091">
    <property type="protein sequence ID" value="CAB4691907.1"/>
    <property type="molecule type" value="Genomic_DNA"/>
</dbReference>
<keyword evidence="1" id="KW-0560">Oxidoreductase</keyword>
<organism evidence="6">
    <name type="scientific">freshwater metagenome</name>
    <dbReference type="NCBI Taxonomy" id="449393"/>
    <lineage>
        <taxon>unclassified sequences</taxon>
        <taxon>metagenomes</taxon>
        <taxon>ecological metagenomes</taxon>
    </lineage>
</organism>
<sequence length="479" mass="53066">MAQLNRENYSSHRSANPPQYNLEQVKIGVIHMGLSAFHRGHQALFFEKILRSGNFNFGVVGVTQRSSDVADVMNSQDCLYTINEREGAGFAPIIVGAIRKAVFFPQARAELLEIARSENLKLITLTVSEKAYQCNSARNGVNLSSAEVQADIADTNSLLTFPARLLDLLVARFESGMPGVAVISCDNLPTNGDITRAVVVDLAIKQNRSAEFLNWLKSEIRFPNSMVDRAVPAITQDSIDEFYQSYGYEDRSLITAEPYLEWVIENDPVSEYLAPVGARFVEKVAPYEAMKIRVFNGAHSALAYICQLAGIEYVAEGVVDSVIGGFIKNFQEKEAGRSFVAPADLNPIEYAKIIRKRVSNYALLHKSLQIAMDGSQKLPQRTFASANDLLKLDLSTDHITLIIAAWLRFLEINEKVNDPLGASLQNLVRNPDALQSVSDTLSFEGLATKVDPKLFPQIAAWLAQLRVKPVREVLQTLKS</sequence>
<dbReference type="Gene3D" id="1.10.1040.10">
    <property type="entry name" value="N-(1-d-carboxylethyl)-l-norvaline Dehydrogenase, domain 2"/>
    <property type="match status" value="1"/>
</dbReference>
<dbReference type="EMBL" id="CAEZZS010000009">
    <property type="protein sequence ID" value="CAB4770686.1"/>
    <property type="molecule type" value="Genomic_DNA"/>
</dbReference>
<dbReference type="InterPro" id="IPR013328">
    <property type="entry name" value="6PGD_dom2"/>
</dbReference>
<dbReference type="InterPro" id="IPR050988">
    <property type="entry name" value="Mannitol_DH/Oxidoreductase"/>
</dbReference>
<dbReference type="Pfam" id="PF08125">
    <property type="entry name" value="Mannitol_dh_C"/>
    <property type="match status" value="1"/>
</dbReference>
<evidence type="ECO:0000259" key="2">
    <source>
        <dbReference type="Pfam" id="PF01232"/>
    </source>
</evidence>
<dbReference type="SUPFAM" id="SSF51735">
    <property type="entry name" value="NAD(P)-binding Rossmann-fold domains"/>
    <property type="match status" value="1"/>
</dbReference>
<dbReference type="InterPro" id="IPR013118">
    <property type="entry name" value="Mannitol_DH_C"/>
</dbReference>
<reference evidence="6" key="1">
    <citation type="submission" date="2020-05" db="EMBL/GenBank/DDBJ databases">
        <authorList>
            <person name="Chiriac C."/>
            <person name="Salcher M."/>
            <person name="Ghai R."/>
            <person name="Kavagutti S V."/>
        </authorList>
    </citation>
    <scope>NUCLEOTIDE SEQUENCE</scope>
</reference>
<dbReference type="PANTHER" id="PTHR43362:SF1">
    <property type="entry name" value="MANNITOL DEHYDROGENASE 2-RELATED"/>
    <property type="match status" value="1"/>
</dbReference>
<dbReference type="Gene3D" id="3.40.50.720">
    <property type="entry name" value="NAD(P)-binding Rossmann-like Domain"/>
    <property type="match status" value="1"/>
</dbReference>
<dbReference type="AlphaFoldDB" id="A0A6J6VGG9"/>
<evidence type="ECO:0000313" key="4">
    <source>
        <dbReference type="EMBL" id="CAB4598899.1"/>
    </source>
</evidence>
<accession>A0A6J6VGG9</accession>
<evidence type="ECO:0000256" key="1">
    <source>
        <dbReference type="ARBA" id="ARBA00023002"/>
    </source>
</evidence>
<dbReference type="InterPro" id="IPR008927">
    <property type="entry name" value="6-PGluconate_DH-like_C_sf"/>
</dbReference>
<dbReference type="GO" id="GO:0016616">
    <property type="term" value="F:oxidoreductase activity, acting on the CH-OH group of donors, NAD or NADP as acceptor"/>
    <property type="evidence" value="ECO:0007669"/>
    <property type="project" value="TreeGrafter"/>
</dbReference>
<feature type="domain" description="Mannitol dehydrogenase C-terminal" evidence="3">
    <location>
        <begin position="283"/>
        <end position="429"/>
    </location>
</feature>
<feature type="domain" description="Mannitol dehydrogenase N-terminal" evidence="2">
    <location>
        <begin position="28"/>
        <end position="269"/>
    </location>
</feature>
<protein>
    <submittedName>
        <fullName evidence="6">Unannotated protein</fullName>
    </submittedName>
</protein>
<name>A0A6J6VGG9_9ZZZZ</name>
<dbReference type="SUPFAM" id="SSF48179">
    <property type="entry name" value="6-phosphogluconate dehydrogenase C-terminal domain-like"/>
    <property type="match status" value="1"/>
</dbReference>
<dbReference type="InterPro" id="IPR036291">
    <property type="entry name" value="NAD(P)-bd_dom_sf"/>
</dbReference>
<evidence type="ECO:0000313" key="5">
    <source>
        <dbReference type="EMBL" id="CAB4691907.1"/>
    </source>
</evidence>
<evidence type="ECO:0000259" key="3">
    <source>
        <dbReference type="Pfam" id="PF08125"/>
    </source>
</evidence>
<proteinExistence type="predicted"/>
<dbReference type="PANTHER" id="PTHR43362">
    <property type="entry name" value="MANNITOL DEHYDROGENASE DSF1-RELATED"/>
    <property type="match status" value="1"/>
</dbReference>
<evidence type="ECO:0000313" key="6">
    <source>
        <dbReference type="EMBL" id="CAB4770686.1"/>
    </source>
</evidence>